<dbReference type="NCBIfam" id="TIGR00608">
    <property type="entry name" value="radc"/>
    <property type="match status" value="1"/>
</dbReference>
<dbReference type="GO" id="GO:0046872">
    <property type="term" value="F:metal ion binding"/>
    <property type="evidence" value="ECO:0007669"/>
    <property type="project" value="UniProtKB-KW"/>
</dbReference>
<dbReference type="GO" id="GO:0008237">
    <property type="term" value="F:metallopeptidase activity"/>
    <property type="evidence" value="ECO:0007669"/>
    <property type="project" value="UniProtKB-KW"/>
</dbReference>
<keyword evidence="5" id="KW-0482">Metalloprotease</keyword>
<evidence type="ECO:0000256" key="1">
    <source>
        <dbReference type="ARBA" id="ARBA00022670"/>
    </source>
</evidence>
<evidence type="ECO:0000313" key="10">
    <source>
        <dbReference type="Proteomes" id="UP000275510"/>
    </source>
</evidence>
<accession>A0A223ME21</accession>
<dbReference type="EMBL" id="JAPQFC010000001">
    <property type="protein sequence ID" value="MCY6524660.1"/>
    <property type="molecule type" value="Genomic_DNA"/>
</dbReference>
<dbReference type="OMA" id="ELMPREK"/>
<dbReference type="Proteomes" id="UP000275510">
    <property type="component" value="Chromosome"/>
</dbReference>
<keyword evidence="4" id="KW-0862">Zinc</keyword>
<evidence type="ECO:0000313" key="8">
    <source>
        <dbReference type="EMBL" id="MCY6524660.1"/>
    </source>
</evidence>
<dbReference type="InterPro" id="IPR010994">
    <property type="entry name" value="RuvA_2-like"/>
</dbReference>
<dbReference type="SUPFAM" id="SSF47781">
    <property type="entry name" value="RuvA domain 2-like"/>
    <property type="match status" value="1"/>
</dbReference>
<dbReference type="EMBL" id="LR134515">
    <property type="protein sequence ID" value="VEJ18003.1"/>
    <property type="molecule type" value="Genomic_DNA"/>
</dbReference>
<feature type="domain" description="MPN" evidence="7">
    <location>
        <begin position="98"/>
        <end position="220"/>
    </location>
</feature>
<evidence type="ECO:0000259" key="7">
    <source>
        <dbReference type="PROSITE" id="PS50249"/>
    </source>
</evidence>
<sequence>MDNVVLMPREKLLASGAESLTDQELLAIFLRTGIKGMPVMQLSQEVLNGFGSLRELLSADLATFCRMKGLGQTQFIQLQASKEMTKRYLAQQMQVRENINEPYLAVMCFQAELESEEREVFMVMFLDNQNRLIKKEKMFYGTINQATVYPREIIKEALKCNAAAIIVAHNHPSGNCTPSESDRALTKKLEMACDLVGIRFVDHIVVGKGDYFSFEEEKFR</sequence>
<dbReference type="Pfam" id="PF20582">
    <property type="entry name" value="UPF0758_N"/>
    <property type="match status" value="1"/>
</dbReference>
<dbReference type="InterPro" id="IPR037518">
    <property type="entry name" value="MPN"/>
</dbReference>
<reference evidence="9 10" key="1">
    <citation type="submission" date="2018-12" db="EMBL/GenBank/DDBJ databases">
        <authorList>
            <consortium name="Pathogen Informatics"/>
        </authorList>
    </citation>
    <scope>NUCLEOTIDE SEQUENCE [LARGE SCALE GENOMIC DNA]</scope>
    <source>
        <strain evidence="9 10">NCTC10976</strain>
    </source>
</reference>
<gene>
    <name evidence="9" type="primary">radC</name>
    <name evidence="9" type="ORF">NCTC10976_02168</name>
    <name evidence="8" type="ORF">OYG11_10645</name>
</gene>
<dbReference type="SUPFAM" id="SSF102712">
    <property type="entry name" value="JAB1/MPN domain"/>
    <property type="match status" value="1"/>
</dbReference>
<reference evidence="8" key="2">
    <citation type="journal article" date="2021" name="Vet Sci">
        <title>O-Serogroups and Pathovirotypes of Escherichia coli Isolated from Post-Weaning Piglets Showing Diarrhoea and/or Oedema in South Korea.</title>
        <authorList>
            <person name="Byun J.W."/>
            <person name="Moon B.Y."/>
            <person name="Do K.H."/>
            <person name="Lee K."/>
            <person name="Lee H.Y."/>
            <person name="Kim W.I."/>
            <person name="So B."/>
            <person name="Lee W.K."/>
        </authorList>
    </citation>
    <scope>NUCLEOTIDE SEQUENCE</scope>
    <source>
        <strain evidence="8">84/14</strain>
    </source>
</reference>
<dbReference type="GO" id="GO:0006508">
    <property type="term" value="P:proteolysis"/>
    <property type="evidence" value="ECO:0007669"/>
    <property type="project" value="UniProtKB-KW"/>
</dbReference>
<evidence type="ECO:0000256" key="5">
    <source>
        <dbReference type="ARBA" id="ARBA00023049"/>
    </source>
</evidence>
<dbReference type="PANTHER" id="PTHR30471:SF3">
    <property type="entry name" value="UPF0758 PROTEIN YEES-RELATED"/>
    <property type="match status" value="1"/>
</dbReference>
<comment type="similarity">
    <text evidence="6">Belongs to the UPF0758 family.</text>
</comment>
<dbReference type="Gene3D" id="3.40.140.10">
    <property type="entry name" value="Cytidine Deaminase, domain 2"/>
    <property type="match status" value="1"/>
</dbReference>
<evidence type="ECO:0000256" key="3">
    <source>
        <dbReference type="ARBA" id="ARBA00022801"/>
    </source>
</evidence>
<name>A0A223ME21_ACTPL</name>
<dbReference type="OrthoDB" id="9804482at2"/>
<dbReference type="NCBIfam" id="NF000642">
    <property type="entry name" value="PRK00024.1"/>
    <property type="match status" value="1"/>
</dbReference>
<dbReference type="Pfam" id="PF04002">
    <property type="entry name" value="RadC"/>
    <property type="match status" value="1"/>
</dbReference>
<organism evidence="9 10">
    <name type="scientific">Actinobacillus pleuropneumoniae</name>
    <name type="common">Haemophilus pleuropneumoniae</name>
    <dbReference type="NCBI Taxonomy" id="715"/>
    <lineage>
        <taxon>Bacteria</taxon>
        <taxon>Pseudomonadati</taxon>
        <taxon>Pseudomonadota</taxon>
        <taxon>Gammaproteobacteria</taxon>
        <taxon>Pasteurellales</taxon>
        <taxon>Pasteurellaceae</taxon>
        <taxon>Actinobacillus</taxon>
    </lineage>
</organism>
<dbReference type="PANTHER" id="PTHR30471">
    <property type="entry name" value="DNA REPAIR PROTEIN RADC"/>
    <property type="match status" value="1"/>
</dbReference>
<dbReference type="CDD" id="cd08071">
    <property type="entry name" value="MPN_DUF2466"/>
    <property type="match status" value="1"/>
</dbReference>
<proteinExistence type="inferred from homology"/>
<dbReference type="InterPro" id="IPR020891">
    <property type="entry name" value="UPF0758_CS"/>
</dbReference>
<dbReference type="InterPro" id="IPR046778">
    <property type="entry name" value="UPF0758_N"/>
</dbReference>
<dbReference type="PROSITE" id="PS01302">
    <property type="entry name" value="UPF0758"/>
    <property type="match status" value="1"/>
</dbReference>
<reference evidence="8" key="3">
    <citation type="submission" date="2022-12" db="EMBL/GenBank/DDBJ databases">
        <authorList>
            <person name="Kardos G."/>
            <person name="Sarkozi R."/>
            <person name="Laczko L."/>
            <person name="Marton S."/>
            <person name="Makrai L."/>
            <person name="Banyai K."/>
            <person name="Fodor L."/>
        </authorList>
    </citation>
    <scope>NUCLEOTIDE SEQUENCE</scope>
    <source>
        <strain evidence="8">84/14</strain>
    </source>
</reference>
<dbReference type="GeneID" id="48600271"/>
<keyword evidence="2" id="KW-0479">Metal-binding</keyword>
<dbReference type="SMR" id="A0A223ME21"/>
<keyword evidence="3" id="KW-0378">Hydrolase</keyword>
<dbReference type="AlphaFoldDB" id="A0A223ME21"/>
<dbReference type="RefSeq" id="WP_005599756.1">
    <property type="nucleotide sequence ID" value="NZ_CBDBSU010000001.1"/>
</dbReference>
<dbReference type="InterPro" id="IPR001405">
    <property type="entry name" value="UPF0758"/>
</dbReference>
<evidence type="ECO:0000256" key="4">
    <source>
        <dbReference type="ARBA" id="ARBA00022833"/>
    </source>
</evidence>
<dbReference type="InterPro" id="IPR025657">
    <property type="entry name" value="RadC_JAB"/>
</dbReference>
<dbReference type="PROSITE" id="PS50249">
    <property type="entry name" value="MPN"/>
    <property type="match status" value="1"/>
</dbReference>
<protein>
    <submittedName>
        <fullName evidence="9">DNA repair protein RadC</fullName>
    </submittedName>
</protein>
<dbReference type="Proteomes" id="UP001077788">
    <property type="component" value="Unassembled WGS sequence"/>
</dbReference>
<evidence type="ECO:0000256" key="2">
    <source>
        <dbReference type="ARBA" id="ARBA00022723"/>
    </source>
</evidence>
<keyword evidence="1" id="KW-0645">Protease</keyword>
<evidence type="ECO:0000256" key="6">
    <source>
        <dbReference type="RuleBase" id="RU003797"/>
    </source>
</evidence>
<evidence type="ECO:0000313" key="9">
    <source>
        <dbReference type="EMBL" id="VEJ18003.1"/>
    </source>
</evidence>